<keyword evidence="2" id="KW-0449">Lipoprotein</keyword>
<protein>
    <submittedName>
        <fullName evidence="2">Lipoprotein</fullName>
    </submittedName>
</protein>
<accession>T0ZH55</accession>
<evidence type="ECO:0000313" key="3">
    <source>
        <dbReference type="EMBL" id="EQD63093.1"/>
    </source>
</evidence>
<dbReference type="AlphaFoldDB" id="T0ZH55"/>
<gene>
    <name evidence="3" type="ORF">B1A_09303</name>
    <name evidence="2" type="ORF">B1B_12274</name>
</gene>
<reference evidence="2" key="2">
    <citation type="journal article" date="2014" name="ISME J.">
        <title>Microbial stratification in low pH oxic and suboxic macroscopic growths along an acid mine drainage.</title>
        <authorList>
            <person name="Mendez-Garcia C."/>
            <person name="Mesa V."/>
            <person name="Sprenger R.R."/>
            <person name="Richter M."/>
            <person name="Diez M.S."/>
            <person name="Solano J."/>
            <person name="Bargiela R."/>
            <person name="Golyshina O.V."/>
            <person name="Manteca A."/>
            <person name="Ramos J.L."/>
            <person name="Gallego J.R."/>
            <person name="Llorente I."/>
            <person name="Martins Dos Santos V.A."/>
            <person name="Jensen O.N."/>
            <person name="Pelaez A.I."/>
            <person name="Sanchez J."/>
            <person name="Ferrer M."/>
        </authorList>
    </citation>
    <scope>NUCLEOTIDE SEQUENCE</scope>
</reference>
<reference evidence="2" key="1">
    <citation type="submission" date="2013-08" db="EMBL/GenBank/DDBJ databases">
        <authorList>
            <person name="Mendez C."/>
            <person name="Richter M."/>
            <person name="Ferrer M."/>
            <person name="Sanchez J."/>
        </authorList>
    </citation>
    <scope>NUCLEOTIDE SEQUENCE</scope>
</reference>
<dbReference type="EMBL" id="AUZY01008037">
    <property type="protein sequence ID" value="EQD47596.1"/>
    <property type="molecule type" value="Genomic_DNA"/>
</dbReference>
<comment type="caution">
    <text evidence="2">The sequence shown here is derived from an EMBL/GenBank/DDBJ whole genome shotgun (WGS) entry which is preliminary data.</text>
</comment>
<feature type="compositionally biased region" description="Basic and acidic residues" evidence="1">
    <location>
        <begin position="242"/>
        <end position="256"/>
    </location>
</feature>
<evidence type="ECO:0000313" key="2">
    <source>
        <dbReference type="EMBL" id="EQD47596.1"/>
    </source>
</evidence>
<organism evidence="2">
    <name type="scientific">mine drainage metagenome</name>
    <dbReference type="NCBI Taxonomy" id="410659"/>
    <lineage>
        <taxon>unclassified sequences</taxon>
        <taxon>metagenomes</taxon>
        <taxon>ecological metagenomes</taxon>
    </lineage>
</organism>
<proteinExistence type="predicted"/>
<evidence type="ECO:0000256" key="1">
    <source>
        <dbReference type="SAM" id="MobiDB-lite"/>
    </source>
</evidence>
<feature type="region of interest" description="Disordered" evidence="1">
    <location>
        <begin position="240"/>
        <end position="297"/>
    </location>
</feature>
<dbReference type="EMBL" id="AUZX01006620">
    <property type="protein sequence ID" value="EQD63093.1"/>
    <property type="molecule type" value="Genomic_DNA"/>
</dbReference>
<name>T0ZH55_9ZZZZ</name>
<dbReference type="InterPro" id="IPR024447">
    <property type="entry name" value="YXWGXW_rpt"/>
</dbReference>
<sequence>MARLALWLLAICLVAIPIASSAGVFISVNFAPPPLPVYAQPVIPGPGYIWTPGYWSYAGDGGYFWVPGTWVLAPYAGALWTPGYWGWGGGVYLFHMGYWGPRVGFYGGINYGFGYAGVGYAGGYWRHGDFYYNRSVNNIRTTNITNVYNRTIINNTTINRVSYNGGMGGVRARPTEQEQLAAREHHTPPTGAQLRQVRMASQQRSLRASVNHGVPAIAATRRPGVFAGRGVIRARPAGAYPRSERRAPMHPYERPRPQNNRPYAHPQRVLRVNPGGPMRHAPAPEHRKPHKPCCGGI</sequence>
<dbReference type="Pfam" id="PF12779">
    <property type="entry name" value="WXXGXW"/>
    <property type="match status" value="2"/>
</dbReference>